<keyword evidence="3" id="KW-0813">Transport</keyword>
<feature type="transmembrane region" description="Helical" evidence="8">
    <location>
        <begin position="147"/>
        <end position="168"/>
    </location>
</feature>
<organism evidence="9 10">
    <name type="scientific">Caldanaerovirga acetigignens</name>
    <dbReference type="NCBI Taxonomy" id="447595"/>
    <lineage>
        <taxon>Bacteria</taxon>
        <taxon>Bacillati</taxon>
        <taxon>Bacillota</taxon>
        <taxon>Clostridia</taxon>
        <taxon>Thermosediminibacterales</taxon>
        <taxon>Thermosediminibacteraceae</taxon>
        <taxon>Caldanaerovirga</taxon>
    </lineage>
</organism>
<evidence type="ECO:0000256" key="1">
    <source>
        <dbReference type="ARBA" id="ARBA00004141"/>
    </source>
</evidence>
<feature type="transmembrane region" description="Helical" evidence="8">
    <location>
        <begin position="83"/>
        <end position="103"/>
    </location>
</feature>
<feature type="transmembrane region" description="Helical" evidence="8">
    <location>
        <begin position="118"/>
        <end position="135"/>
    </location>
</feature>
<feature type="transmembrane region" description="Helical" evidence="8">
    <location>
        <begin position="304"/>
        <end position="323"/>
    </location>
</feature>
<keyword evidence="5 8" id="KW-0812">Transmembrane</keyword>
<evidence type="ECO:0000256" key="7">
    <source>
        <dbReference type="ARBA" id="ARBA00023136"/>
    </source>
</evidence>
<dbReference type="Gene3D" id="1.20.1740.10">
    <property type="entry name" value="Amino acid/polyamine transporter I"/>
    <property type="match status" value="1"/>
</dbReference>
<dbReference type="PANTHER" id="PTHR34975:SF2">
    <property type="entry name" value="SPORE GERMINATION PROTEIN A2"/>
    <property type="match status" value="1"/>
</dbReference>
<evidence type="ECO:0000256" key="4">
    <source>
        <dbReference type="ARBA" id="ARBA00022544"/>
    </source>
</evidence>
<dbReference type="GO" id="GO:0016020">
    <property type="term" value="C:membrane"/>
    <property type="evidence" value="ECO:0007669"/>
    <property type="project" value="UniProtKB-SubCell"/>
</dbReference>
<evidence type="ECO:0000256" key="3">
    <source>
        <dbReference type="ARBA" id="ARBA00022448"/>
    </source>
</evidence>
<feature type="transmembrane region" description="Helical" evidence="8">
    <location>
        <begin position="217"/>
        <end position="243"/>
    </location>
</feature>
<dbReference type="InterPro" id="IPR004761">
    <property type="entry name" value="Spore_GerAB"/>
</dbReference>
<comment type="subcellular location">
    <subcellularLocation>
        <location evidence="1">Membrane</location>
        <topology evidence="1">Multi-pass membrane protein</topology>
    </subcellularLocation>
</comment>
<keyword evidence="10" id="KW-1185">Reference proteome</keyword>
<feature type="transmembrane region" description="Helical" evidence="8">
    <location>
        <begin position="42"/>
        <end position="63"/>
    </location>
</feature>
<protein>
    <submittedName>
        <fullName evidence="9">Spore germination protein</fullName>
    </submittedName>
</protein>
<keyword evidence="4" id="KW-0309">Germination</keyword>
<feature type="transmembrane region" description="Helical" evidence="8">
    <location>
        <begin position="271"/>
        <end position="292"/>
    </location>
</feature>
<name>A0A1M7GI50_9FIRM</name>
<evidence type="ECO:0000256" key="8">
    <source>
        <dbReference type="SAM" id="Phobius"/>
    </source>
</evidence>
<dbReference type="NCBIfam" id="TIGR00912">
    <property type="entry name" value="2A0309"/>
    <property type="match status" value="1"/>
</dbReference>
<proteinExistence type="inferred from homology"/>
<evidence type="ECO:0000313" key="9">
    <source>
        <dbReference type="EMBL" id="SHM15950.1"/>
    </source>
</evidence>
<accession>A0A1M7GI50</accession>
<evidence type="ECO:0000256" key="6">
    <source>
        <dbReference type="ARBA" id="ARBA00022989"/>
    </source>
</evidence>
<dbReference type="OrthoDB" id="2716906at2"/>
<gene>
    <name evidence="9" type="ORF">SAMN05660826_00343</name>
</gene>
<dbReference type="RefSeq" id="WP_073253744.1">
    <property type="nucleotide sequence ID" value="NZ_FRCR01000002.1"/>
</dbReference>
<dbReference type="GO" id="GO:0009847">
    <property type="term" value="P:spore germination"/>
    <property type="evidence" value="ECO:0007669"/>
    <property type="project" value="InterPro"/>
</dbReference>
<evidence type="ECO:0000256" key="2">
    <source>
        <dbReference type="ARBA" id="ARBA00007998"/>
    </source>
</evidence>
<keyword evidence="6 8" id="KW-1133">Transmembrane helix</keyword>
<evidence type="ECO:0000313" key="10">
    <source>
        <dbReference type="Proteomes" id="UP000184375"/>
    </source>
</evidence>
<sequence length="365" mass="40531">MMMDDDRISSEQAIALVVNAAIGVGILSLPRVTAEIAGPDCWLAVLLGGFITLLGALVVAQIIKKMEEKTFIDYISHTLSKPVGVLLGLLYGMYFLMITSVVLRDFAEVMKNFALEDTPLEFFIVTLLLLSFYLVRHGLEPMVRLMVVIFPFWLIPAVGMLLLGLYAADFSELLPFLRTPPKNLLEGALSSMLSLVGFEVLLTSAQGLKTKKDINKIMWVAIGIITAFYIFVVVTVVVAMGIAETTRSLWPTMSVVRRISVPGEVLERLDALAVALWVLVVFTTVCAYYFAASVTFTNVFKAKEFKIFTSVLLPWIYLLAMFPRNIMEVELWLKLSGNFTLITCFILPILILTVGIIRAKAGKKK</sequence>
<evidence type="ECO:0000256" key="5">
    <source>
        <dbReference type="ARBA" id="ARBA00022692"/>
    </source>
</evidence>
<dbReference type="AlphaFoldDB" id="A0A1M7GI50"/>
<feature type="transmembrane region" description="Helical" evidence="8">
    <location>
        <begin position="188"/>
        <end position="205"/>
    </location>
</feature>
<comment type="similarity">
    <text evidence="2">Belongs to the amino acid-polyamine-organocation (APC) superfamily. Spore germination protein (SGP) (TC 2.A.3.9) family.</text>
</comment>
<dbReference type="STRING" id="447595.SAMN05660826_00343"/>
<dbReference type="Proteomes" id="UP000184375">
    <property type="component" value="Unassembled WGS sequence"/>
</dbReference>
<reference evidence="10" key="1">
    <citation type="submission" date="2016-11" db="EMBL/GenBank/DDBJ databases">
        <authorList>
            <person name="Varghese N."/>
            <person name="Submissions S."/>
        </authorList>
    </citation>
    <scope>NUCLEOTIDE SEQUENCE [LARGE SCALE GENOMIC DNA]</scope>
    <source>
        <strain evidence="10">DSM 18802</strain>
    </source>
</reference>
<keyword evidence="7 8" id="KW-0472">Membrane</keyword>
<dbReference type="PANTHER" id="PTHR34975">
    <property type="entry name" value="SPORE GERMINATION PROTEIN A2"/>
    <property type="match status" value="1"/>
</dbReference>
<feature type="transmembrane region" description="Helical" evidence="8">
    <location>
        <begin position="12"/>
        <end position="30"/>
    </location>
</feature>
<feature type="transmembrane region" description="Helical" evidence="8">
    <location>
        <begin position="335"/>
        <end position="357"/>
    </location>
</feature>
<dbReference type="Pfam" id="PF03845">
    <property type="entry name" value="Spore_permease"/>
    <property type="match status" value="1"/>
</dbReference>
<dbReference type="EMBL" id="FRCR01000002">
    <property type="protein sequence ID" value="SHM15950.1"/>
    <property type="molecule type" value="Genomic_DNA"/>
</dbReference>